<evidence type="ECO:0000313" key="14">
    <source>
        <dbReference type="Proteomes" id="UP000094385"/>
    </source>
</evidence>
<dbReference type="SUPFAM" id="SSF53901">
    <property type="entry name" value="Thiolase-like"/>
    <property type="match status" value="1"/>
</dbReference>
<dbReference type="AlphaFoldDB" id="A0A1E3Q3U8"/>
<reference evidence="13 14" key="1">
    <citation type="journal article" date="2016" name="Proc. Natl. Acad. Sci. U.S.A.">
        <title>Comparative genomics of biotechnologically important yeasts.</title>
        <authorList>
            <person name="Riley R."/>
            <person name="Haridas S."/>
            <person name="Wolfe K.H."/>
            <person name="Lopes M.R."/>
            <person name="Hittinger C.T."/>
            <person name="Goeker M."/>
            <person name="Salamov A.A."/>
            <person name="Wisecaver J.H."/>
            <person name="Long T.M."/>
            <person name="Calvey C.H."/>
            <person name="Aerts A.L."/>
            <person name="Barry K.W."/>
            <person name="Choi C."/>
            <person name="Clum A."/>
            <person name="Coughlan A.Y."/>
            <person name="Deshpande S."/>
            <person name="Douglass A.P."/>
            <person name="Hanson S.J."/>
            <person name="Klenk H.-P."/>
            <person name="LaButti K.M."/>
            <person name="Lapidus A."/>
            <person name="Lindquist E.A."/>
            <person name="Lipzen A.M."/>
            <person name="Meier-Kolthoff J.P."/>
            <person name="Ohm R.A."/>
            <person name="Otillar R.P."/>
            <person name="Pangilinan J.L."/>
            <person name="Peng Y."/>
            <person name="Rokas A."/>
            <person name="Rosa C.A."/>
            <person name="Scheuner C."/>
            <person name="Sibirny A.A."/>
            <person name="Slot J.C."/>
            <person name="Stielow J.B."/>
            <person name="Sun H."/>
            <person name="Kurtzman C.P."/>
            <person name="Blackwell M."/>
            <person name="Grigoriev I.V."/>
            <person name="Jeffries T.W."/>
        </authorList>
    </citation>
    <scope>NUCLEOTIDE SEQUENCE [LARGE SCALE GENOMIC DNA]</scope>
    <source>
        <strain evidence="13 14">NRRL Y-11557</strain>
    </source>
</reference>
<dbReference type="GO" id="GO:0003988">
    <property type="term" value="F:acetyl-CoA C-acyltransferase activity"/>
    <property type="evidence" value="ECO:0007669"/>
    <property type="project" value="UniProtKB-EC"/>
</dbReference>
<gene>
    <name evidence="13" type="ORF">LIPSTDRAFT_53625</name>
</gene>
<evidence type="ECO:0000259" key="12">
    <source>
        <dbReference type="Pfam" id="PF02803"/>
    </source>
</evidence>
<evidence type="ECO:0000256" key="3">
    <source>
        <dbReference type="ARBA" id="ARBA00010982"/>
    </source>
</evidence>
<dbReference type="InterPro" id="IPR020617">
    <property type="entry name" value="Thiolase_C"/>
</dbReference>
<dbReference type="InterPro" id="IPR050215">
    <property type="entry name" value="Thiolase-like_sf_Thiolase"/>
</dbReference>
<dbReference type="Gene3D" id="3.40.47.10">
    <property type="match status" value="2"/>
</dbReference>
<comment type="pathway">
    <text evidence="2">Lipid metabolism; fatty acid metabolism.</text>
</comment>
<evidence type="ECO:0000313" key="13">
    <source>
        <dbReference type="EMBL" id="ODQ72389.1"/>
    </source>
</evidence>
<keyword evidence="4 10" id="KW-0808">Transferase</keyword>
<comment type="catalytic activity">
    <reaction evidence="9">
        <text>an acyl-CoA + acetyl-CoA = a 3-oxoacyl-CoA + CoA</text>
        <dbReference type="Rhea" id="RHEA:21564"/>
        <dbReference type="ChEBI" id="CHEBI:57287"/>
        <dbReference type="ChEBI" id="CHEBI:57288"/>
        <dbReference type="ChEBI" id="CHEBI:58342"/>
        <dbReference type="ChEBI" id="CHEBI:90726"/>
        <dbReference type="EC" id="2.3.1.16"/>
    </reaction>
</comment>
<evidence type="ECO:0000256" key="4">
    <source>
        <dbReference type="ARBA" id="ARBA00022679"/>
    </source>
</evidence>
<evidence type="ECO:0000256" key="10">
    <source>
        <dbReference type="RuleBase" id="RU003557"/>
    </source>
</evidence>
<dbReference type="PIRSF" id="PIRSF000429">
    <property type="entry name" value="Ac-CoA_Ac_transf"/>
    <property type="match status" value="1"/>
</dbReference>
<dbReference type="InterPro" id="IPR020616">
    <property type="entry name" value="Thiolase_N"/>
</dbReference>
<keyword evidence="5" id="KW-0276">Fatty acid metabolism</keyword>
<evidence type="ECO:0008006" key="15">
    <source>
        <dbReference type="Google" id="ProtNLM"/>
    </source>
</evidence>
<evidence type="ECO:0000256" key="2">
    <source>
        <dbReference type="ARBA" id="ARBA00004872"/>
    </source>
</evidence>
<dbReference type="InterPro" id="IPR002155">
    <property type="entry name" value="Thiolase"/>
</dbReference>
<evidence type="ECO:0000256" key="6">
    <source>
        <dbReference type="ARBA" id="ARBA00023098"/>
    </source>
</evidence>
<proteinExistence type="inferred from homology"/>
<evidence type="ECO:0000256" key="7">
    <source>
        <dbReference type="ARBA" id="ARBA00023140"/>
    </source>
</evidence>
<dbReference type="GO" id="GO:0010124">
    <property type="term" value="P:phenylacetate catabolic process"/>
    <property type="evidence" value="ECO:0007669"/>
    <property type="project" value="TreeGrafter"/>
</dbReference>
<feature type="domain" description="Thiolase C-terminal" evidence="12">
    <location>
        <begin position="263"/>
        <end position="340"/>
    </location>
</feature>
<evidence type="ECO:0000256" key="1">
    <source>
        <dbReference type="ARBA" id="ARBA00004275"/>
    </source>
</evidence>
<protein>
    <recommendedName>
        <fullName evidence="15">Thiolase N-terminal domain-containing protein</fullName>
    </recommendedName>
</protein>
<dbReference type="EMBL" id="KV454295">
    <property type="protein sequence ID" value="ODQ72389.1"/>
    <property type="molecule type" value="Genomic_DNA"/>
</dbReference>
<evidence type="ECO:0000256" key="5">
    <source>
        <dbReference type="ARBA" id="ARBA00022832"/>
    </source>
</evidence>
<dbReference type="InterPro" id="IPR016039">
    <property type="entry name" value="Thiolase-like"/>
</dbReference>
<dbReference type="GO" id="GO:0006635">
    <property type="term" value="P:fatty acid beta-oxidation"/>
    <property type="evidence" value="ECO:0007669"/>
    <property type="project" value="TreeGrafter"/>
</dbReference>
<evidence type="ECO:0000256" key="8">
    <source>
        <dbReference type="ARBA" id="ARBA00023315"/>
    </source>
</evidence>
<comment type="similarity">
    <text evidence="3 10">Belongs to the thiolase-like superfamily. Thiolase family.</text>
</comment>
<evidence type="ECO:0000259" key="11">
    <source>
        <dbReference type="Pfam" id="PF00108"/>
    </source>
</evidence>
<keyword evidence="7" id="KW-0576">Peroxisome</keyword>
<dbReference type="Pfam" id="PF00108">
    <property type="entry name" value="Thiolase_N"/>
    <property type="match status" value="1"/>
</dbReference>
<dbReference type="PANTHER" id="PTHR43853:SF8">
    <property type="entry name" value="3-KETOACYL-COA THIOLASE, PEROXISOMAL"/>
    <property type="match status" value="1"/>
</dbReference>
<accession>A0A1E3Q3U8</accession>
<sequence>MSPKDIVITSALRTPFTKALKGGLARTPPSVLLTHVLKATPDSMKPHIQEIYVGNSAGHTFTDVLGECGFPKATQISTISHSRLSSAIPTTLLATSIRTGAATCGIVAGVESATKDYARKHFSPPRQVLGVSAKQEKGYGDHSYAAAVKAFEDRFWADMTIPVATHAELNLDADTGEVVGKTEEEGHGRAVTEDDWLRTEREDGMHEAKRGEEDVDEGYVAKPADGAAAVVFMTRDKAAEVGVRPIGQLIDSEVVEGIDEVLDMIRDAGITKDDVDVWEIHESSASEVIDLMHKLHVSPTTVNPNGGALALGDPPGAAGARLLGSVLASLRDIDGKYGVVLIP</sequence>
<feature type="domain" description="Thiolase N-terminal" evidence="11">
    <location>
        <begin position="6"/>
        <end position="122"/>
    </location>
</feature>
<keyword evidence="8 10" id="KW-0012">Acyltransferase</keyword>
<dbReference type="Proteomes" id="UP000094385">
    <property type="component" value="Unassembled WGS sequence"/>
</dbReference>
<evidence type="ECO:0000256" key="9">
    <source>
        <dbReference type="ARBA" id="ARBA00047605"/>
    </source>
</evidence>
<dbReference type="GO" id="GO:0005777">
    <property type="term" value="C:peroxisome"/>
    <property type="evidence" value="ECO:0007669"/>
    <property type="project" value="UniProtKB-SubCell"/>
</dbReference>
<comment type="subcellular location">
    <subcellularLocation>
        <location evidence="1">Peroxisome</location>
    </subcellularLocation>
</comment>
<organism evidence="13 14">
    <name type="scientific">Lipomyces starkeyi NRRL Y-11557</name>
    <dbReference type="NCBI Taxonomy" id="675824"/>
    <lineage>
        <taxon>Eukaryota</taxon>
        <taxon>Fungi</taxon>
        <taxon>Dikarya</taxon>
        <taxon>Ascomycota</taxon>
        <taxon>Saccharomycotina</taxon>
        <taxon>Lipomycetes</taxon>
        <taxon>Lipomycetales</taxon>
        <taxon>Lipomycetaceae</taxon>
        <taxon>Lipomyces</taxon>
    </lineage>
</organism>
<keyword evidence="14" id="KW-1185">Reference proteome</keyword>
<name>A0A1E3Q3U8_LIPST</name>
<keyword evidence="6" id="KW-0443">Lipid metabolism</keyword>
<dbReference type="OrthoDB" id="3049603at2759"/>
<dbReference type="STRING" id="675824.A0A1E3Q3U8"/>
<dbReference type="Pfam" id="PF02803">
    <property type="entry name" value="Thiolase_C"/>
    <property type="match status" value="1"/>
</dbReference>
<dbReference type="PANTHER" id="PTHR43853">
    <property type="entry name" value="3-KETOACYL-COA THIOLASE, PEROXISOMAL"/>
    <property type="match status" value="1"/>
</dbReference>